<keyword evidence="2" id="KW-1185">Reference proteome</keyword>
<dbReference type="RefSeq" id="XP_007763960.1">
    <property type="nucleotide sequence ID" value="XM_007765770.1"/>
</dbReference>
<name>A0A5M3N111_CONPW</name>
<reference evidence="2" key="1">
    <citation type="journal article" date="2012" name="Science">
        <title>The Paleozoic origin of enzymatic lignin decomposition reconstructed from 31 fungal genomes.</title>
        <authorList>
            <person name="Floudas D."/>
            <person name="Binder M."/>
            <person name="Riley R."/>
            <person name="Barry K."/>
            <person name="Blanchette R.A."/>
            <person name="Henrissat B."/>
            <person name="Martinez A.T."/>
            <person name="Otillar R."/>
            <person name="Spatafora J.W."/>
            <person name="Yadav J.S."/>
            <person name="Aerts A."/>
            <person name="Benoit I."/>
            <person name="Boyd A."/>
            <person name="Carlson A."/>
            <person name="Copeland A."/>
            <person name="Coutinho P.M."/>
            <person name="de Vries R.P."/>
            <person name="Ferreira P."/>
            <person name="Findley K."/>
            <person name="Foster B."/>
            <person name="Gaskell J."/>
            <person name="Glotzer D."/>
            <person name="Gorecki P."/>
            <person name="Heitman J."/>
            <person name="Hesse C."/>
            <person name="Hori C."/>
            <person name="Igarashi K."/>
            <person name="Jurgens J.A."/>
            <person name="Kallen N."/>
            <person name="Kersten P."/>
            <person name="Kohler A."/>
            <person name="Kuees U."/>
            <person name="Kumar T.K.A."/>
            <person name="Kuo A."/>
            <person name="LaButti K."/>
            <person name="Larrondo L.F."/>
            <person name="Lindquist E."/>
            <person name="Ling A."/>
            <person name="Lombard V."/>
            <person name="Lucas S."/>
            <person name="Lundell T."/>
            <person name="Martin R."/>
            <person name="McLaughlin D.J."/>
            <person name="Morgenstern I."/>
            <person name="Morin E."/>
            <person name="Murat C."/>
            <person name="Nagy L.G."/>
            <person name="Nolan M."/>
            <person name="Ohm R.A."/>
            <person name="Patyshakuliyeva A."/>
            <person name="Rokas A."/>
            <person name="Ruiz-Duenas F.J."/>
            <person name="Sabat G."/>
            <person name="Salamov A."/>
            <person name="Samejima M."/>
            <person name="Schmutz J."/>
            <person name="Slot J.C."/>
            <person name="St John F."/>
            <person name="Stenlid J."/>
            <person name="Sun H."/>
            <person name="Sun S."/>
            <person name="Syed K."/>
            <person name="Tsang A."/>
            <person name="Wiebenga A."/>
            <person name="Young D."/>
            <person name="Pisabarro A."/>
            <person name="Eastwood D.C."/>
            <person name="Martin F."/>
            <person name="Cullen D."/>
            <person name="Grigoriev I.V."/>
            <person name="Hibbett D.S."/>
        </authorList>
    </citation>
    <scope>NUCLEOTIDE SEQUENCE [LARGE SCALE GENOMIC DNA]</scope>
    <source>
        <strain evidence="2">RWD-64-598 SS2</strain>
    </source>
</reference>
<sequence>LTHFRSRHIALDAFLHRINAVDSPVCRHCARGVDETIQHFLFDCPAWSGARQLVVRRAGRRAESLEYLLNDERGVRVLMVFVNSTGRFRQTYGDL</sequence>
<dbReference type="OrthoDB" id="2650954at2759"/>
<comment type="caution">
    <text evidence="1">The sequence shown here is derived from an EMBL/GenBank/DDBJ whole genome shotgun (WGS) entry which is preliminary data.</text>
</comment>
<protein>
    <recommendedName>
        <fullName evidence="3">Reverse transcriptase zinc-binding domain-containing protein</fullName>
    </recommendedName>
</protein>
<feature type="non-terminal residue" evidence="1">
    <location>
        <position position="95"/>
    </location>
</feature>
<dbReference type="Proteomes" id="UP000053558">
    <property type="component" value="Unassembled WGS sequence"/>
</dbReference>
<evidence type="ECO:0008006" key="3">
    <source>
        <dbReference type="Google" id="ProtNLM"/>
    </source>
</evidence>
<dbReference type="OMA" id="HHYLICC"/>
<dbReference type="GeneID" id="19206617"/>
<dbReference type="EMBL" id="JH711574">
    <property type="protein sequence ID" value="EIW84694.1"/>
    <property type="molecule type" value="Genomic_DNA"/>
</dbReference>
<organism evidence="1 2">
    <name type="scientific">Coniophora puteana (strain RWD-64-598)</name>
    <name type="common">Brown rot fungus</name>
    <dbReference type="NCBI Taxonomy" id="741705"/>
    <lineage>
        <taxon>Eukaryota</taxon>
        <taxon>Fungi</taxon>
        <taxon>Dikarya</taxon>
        <taxon>Basidiomycota</taxon>
        <taxon>Agaricomycotina</taxon>
        <taxon>Agaricomycetes</taxon>
        <taxon>Agaricomycetidae</taxon>
        <taxon>Boletales</taxon>
        <taxon>Coniophorineae</taxon>
        <taxon>Coniophoraceae</taxon>
        <taxon>Coniophora</taxon>
    </lineage>
</organism>
<evidence type="ECO:0000313" key="1">
    <source>
        <dbReference type="EMBL" id="EIW84694.1"/>
    </source>
</evidence>
<evidence type="ECO:0000313" key="2">
    <source>
        <dbReference type="Proteomes" id="UP000053558"/>
    </source>
</evidence>
<gene>
    <name evidence="1" type="ORF">CONPUDRAFT_26944</name>
</gene>
<dbReference type="KEGG" id="cput:CONPUDRAFT_26944"/>
<dbReference type="AlphaFoldDB" id="A0A5M3N111"/>
<feature type="non-terminal residue" evidence="1">
    <location>
        <position position="1"/>
    </location>
</feature>
<proteinExistence type="predicted"/>
<accession>A0A5M3N111</accession>